<gene>
    <name evidence="2" type="ORF">B0T19DRAFT_87782</name>
</gene>
<sequence>MNITLPIITQIILATNNVDMRTPKPSGEAETSQPPDDGDDDDNYPIRAPPPVSGPVDLAVFGNQLDRVVPPTVLKQSVLPVQSDTWQMVGGNLNIFLDGLSTIEIEERLEMSDAEIVRDFGDNGCQPYNSLLLLIVGFIALACRMRVIARHLVSTRRYREAIECESVVKTLKNIADIMLDARRVVEESLQVNMGVENAETLFREELKTVHKHLWAVGRFWETFGDTFHSVFPSSSWVETEEDF</sequence>
<evidence type="ECO:0000313" key="2">
    <source>
        <dbReference type="EMBL" id="KAK3331869.1"/>
    </source>
</evidence>
<name>A0AAE0IV84_9PEZI</name>
<dbReference type="Proteomes" id="UP001286456">
    <property type="component" value="Unassembled WGS sequence"/>
</dbReference>
<evidence type="ECO:0000256" key="1">
    <source>
        <dbReference type="SAM" id="MobiDB-lite"/>
    </source>
</evidence>
<keyword evidence="3" id="KW-1185">Reference proteome</keyword>
<feature type="region of interest" description="Disordered" evidence="1">
    <location>
        <begin position="19"/>
        <end position="49"/>
    </location>
</feature>
<reference evidence="2" key="1">
    <citation type="journal article" date="2023" name="Mol. Phylogenet. Evol.">
        <title>Genome-scale phylogeny and comparative genomics of the fungal order Sordariales.</title>
        <authorList>
            <person name="Hensen N."/>
            <person name="Bonometti L."/>
            <person name="Westerberg I."/>
            <person name="Brannstrom I.O."/>
            <person name="Guillou S."/>
            <person name="Cros-Aarteil S."/>
            <person name="Calhoun S."/>
            <person name="Haridas S."/>
            <person name="Kuo A."/>
            <person name="Mondo S."/>
            <person name="Pangilinan J."/>
            <person name="Riley R."/>
            <person name="LaButti K."/>
            <person name="Andreopoulos B."/>
            <person name="Lipzen A."/>
            <person name="Chen C."/>
            <person name="Yan M."/>
            <person name="Daum C."/>
            <person name="Ng V."/>
            <person name="Clum A."/>
            <person name="Steindorff A."/>
            <person name="Ohm R.A."/>
            <person name="Martin F."/>
            <person name="Silar P."/>
            <person name="Natvig D.O."/>
            <person name="Lalanne C."/>
            <person name="Gautier V."/>
            <person name="Ament-Velasquez S.L."/>
            <person name="Kruys A."/>
            <person name="Hutchinson M.I."/>
            <person name="Powell A.J."/>
            <person name="Barry K."/>
            <person name="Miller A.N."/>
            <person name="Grigoriev I.V."/>
            <person name="Debuchy R."/>
            <person name="Gladieux P."/>
            <person name="Hiltunen Thoren M."/>
            <person name="Johannesson H."/>
        </authorList>
    </citation>
    <scope>NUCLEOTIDE SEQUENCE</scope>
    <source>
        <strain evidence="2">SMH4131-1</strain>
    </source>
</reference>
<evidence type="ECO:0000313" key="3">
    <source>
        <dbReference type="Proteomes" id="UP001286456"/>
    </source>
</evidence>
<comment type="caution">
    <text evidence="2">The sequence shown here is derived from an EMBL/GenBank/DDBJ whole genome shotgun (WGS) entry which is preliminary data.</text>
</comment>
<proteinExistence type="predicted"/>
<accession>A0AAE0IV84</accession>
<protein>
    <submittedName>
        <fullName evidence="2">Uncharacterized protein</fullName>
    </submittedName>
</protein>
<dbReference type="AlphaFoldDB" id="A0AAE0IV84"/>
<reference evidence="2" key="2">
    <citation type="submission" date="2023-06" db="EMBL/GenBank/DDBJ databases">
        <authorList>
            <consortium name="Lawrence Berkeley National Laboratory"/>
            <person name="Haridas S."/>
            <person name="Hensen N."/>
            <person name="Bonometti L."/>
            <person name="Westerberg I."/>
            <person name="Brannstrom I.O."/>
            <person name="Guillou S."/>
            <person name="Cros-Aarteil S."/>
            <person name="Calhoun S."/>
            <person name="Kuo A."/>
            <person name="Mondo S."/>
            <person name="Pangilinan J."/>
            <person name="Riley R."/>
            <person name="Labutti K."/>
            <person name="Andreopoulos B."/>
            <person name="Lipzen A."/>
            <person name="Chen C."/>
            <person name="Yanf M."/>
            <person name="Daum C."/>
            <person name="Ng V."/>
            <person name="Clum A."/>
            <person name="Steindorff A."/>
            <person name="Ohm R."/>
            <person name="Martin F."/>
            <person name="Silar P."/>
            <person name="Natvig D."/>
            <person name="Lalanne C."/>
            <person name="Gautier V."/>
            <person name="Ament-Velasquez S.L."/>
            <person name="Kruys A."/>
            <person name="Hutchinson M.I."/>
            <person name="Powell A.J."/>
            <person name="Barry K."/>
            <person name="Miller A.N."/>
            <person name="Grigoriev I.V."/>
            <person name="Debuchy R."/>
            <person name="Gladieux P."/>
            <person name="Thoren M.H."/>
            <person name="Johannesson H."/>
        </authorList>
    </citation>
    <scope>NUCLEOTIDE SEQUENCE</scope>
    <source>
        <strain evidence="2">SMH4131-1</strain>
    </source>
</reference>
<organism evidence="2 3">
    <name type="scientific">Cercophora scortea</name>
    <dbReference type="NCBI Taxonomy" id="314031"/>
    <lineage>
        <taxon>Eukaryota</taxon>
        <taxon>Fungi</taxon>
        <taxon>Dikarya</taxon>
        <taxon>Ascomycota</taxon>
        <taxon>Pezizomycotina</taxon>
        <taxon>Sordariomycetes</taxon>
        <taxon>Sordariomycetidae</taxon>
        <taxon>Sordariales</taxon>
        <taxon>Lasiosphaeriaceae</taxon>
        <taxon>Cercophora</taxon>
    </lineage>
</organism>
<dbReference type="EMBL" id="JAUEPO010000002">
    <property type="protein sequence ID" value="KAK3331869.1"/>
    <property type="molecule type" value="Genomic_DNA"/>
</dbReference>